<sequence length="459" mass="50106">MQELGILDRELSELAEAVLDLARDYWSGLDQRPTYPDTNGEETERLFSRAWVEDGRGREILDDFKTIADRSRPTGPRFFGYVVGSGEPVSTLSELLAATLNQNVTSWRSAPAATTIERTVIGWLAESVGCAGFSGSLCGGGSAANLMALAMAREAKLPANEAGARPCVVYASEQAHMSIPKAVALLGIGRRNLRYVPVDDGFQMQTDALRNGIAQDKQNGLTPIAVVATAGTVATGAIDPLREIADVARAEGLWLHVDGAYGGLAAMAVPERFQGLAMADSISLDAHKWLYQPIDCGCLLHRDTSVAHEAFSSSGDYVRIFNQETAERFAFFDESMELSRRFRALKLWMSLQYHGRRAYRAAIARDLRHALLLAEAVMAHPDLELLAPVTLSAVCFRHRTTDNEAILRRVIARGRVYLSNATINGQFALRACFVNHRTTSDDVCAIVDEVTTAADRLDS</sequence>
<dbReference type="PANTHER" id="PTHR11999:SF70">
    <property type="entry name" value="MIP05841P"/>
    <property type="match status" value="1"/>
</dbReference>
<dbReference type="GO" id="GO:0030170">
    <property type="term" value="F:pyridoxal phosphate binding"/>
    <property type="evidence" value="ECO:0007669"/>
    <property type="project" value="InterPro"/>
</dbReference>
<keyword evidence="4 6" id="KW-0663">Pyridoxal phosphate</keyword>
<dbReference type="InterPro" id="IPR015424">
    <property type="entry name" value="PyrdxlP-dep_Trfase"/>
</dbReference>
<dbReference type="InterPro" id="IPR021115">
    <property type="entry name" value="Pyridoxal-P_BS"/>
</dbReference>
<dbReference type="InterPro" id="IPR010977">
    <property type="entry name" value="Aromatic_deC"/>
</dbReference>
<keyword evidence="5 7" id="KW-0456">Lyase</keyword>
<evidence type="ECO:0000256" key="5">
    <source>
        <dbReference type="ARBA" id="ARBA00023239"/>
    </source>
</evidence>
<dbReference type="SUPFAM" id="SSF53383">
    <property type="entry name" value="PLP-dependent transferases"/>
    <property type="match status" value="1"/>
</dbReference>
<accession>A0A1B2EMH1</accession>
<dbReference type="InterPro" id="IPR015422">
    <property type="entry name" value="PyrdxlP-dep_Trfase_small"/>
</dbReference>
<gene>
    <name evidence="8" type="ORF">BB934_25625</name>
</gene>
<feature type="modified residue" description="N6-(pyridoxal phosphate)lysine" evidence="6">
    <location>
        <position position="288"/>
    </location>
</feature>
<reference evidence="8" key="1">
    <citation type="submission" date="2016-07" db="EMBL/GenBank/DDBJ databases">
        <title>Microvirga ossetica sp. nov. a new species of rhizobia isolated from root nodules of the legume species Vicia alpestris Steven originated from North Ossetia region in the Caucasus.</title>
        <authorList>
            <person name="Safronova V.I."/>
            <person name="Kuznetsova I.G."/>
            <person name="Sazanova A.L."/>
            <person name="Belimov A."/>
            <person name="Andronov E."/>
            <person name="Osledkin Y.S."/>
            <person name="Onishchuk O.P."/>
            <person name="Kurchak O.N."/>
            <person name="Shaposhnikov A.I."/>
            <person name="Willems A."/>
            <person name="Tikhonovich I.A."/>
        </authorList>
    </citation>
    <scope>NUCLEOTIDE SEQUENCE [LARGE SCALE GENOMIC DNA]</scope>
    <source>
        <strain evidence="8">V5/3M</strain>
    </source>
</reference>
<dbReference type="PANTHER" id="PTHR11999">
    <property type="entry name" value="GROUP II PYRIDOXAL-5-PHOSPHATE DECARBOXYLASE"/>
    <property type="match status" value="1"/>
</dbReference>
<dbReference type="InterPro" id="IPR015421">
    <property type="entry name" value="PyrdxlP-dep_Trfase_major"/>
</dbReference>
<dbReference type="EMBL" id="CP016616">
    <property type="protein sequence ID" value="ANY81183.1"/>
    <property type="molecule type" value="Genomic_DNA"/>
</dbReference>
<dbReference type="InterPro" id="IPR002129">
    <property type="entry name" value="PyrdxlP-dep_de-COase"/>
</dbReference>
<evidence type="ECO:0000256" key="3">
    <source>
        <dbReference type="ARBA" id="ARBA00022793"/>
    </source>
</evidence>
<dbReference type="GO" id="GO:0006520">
    <property type="term" value="P:amino acid metabolic process"/>
    <property type="evidence" value="ECO:0007669"/>
    <property type="project" value="InterPro"/>
</dbReference>
<dbReference type="PROSITE" id="PS00392">
    <property type="entry name" value="DDC_GAD_HDC_YDC"/>
    <property type="match status" value="1"/>
</dbReference>
<comment type="cofactor">
    <cofactor evidence="1 6 7">
        <name>pyridoxal 5'-phosphate</name>
        <dbReference type="ChEBI" id="CHEBI:597326"/>
    </cofactor>
</comment>
<dbReference type="GO" id="GO:0019752">
    <property type="term" value="P:carboxylic acid metabolic process"/>
    <property type="evidence" value="ECO:0007669"/>
    <property type="project" value="InterPro"/>
</dbReference>
<organism evidence="8">
    <name type="scientific">Microvirga ossetica</name>
    <dbReference type="NCBI Taxonomy" id="1882682"/>
    <lineage>
        <taxon>Bacteria</taxon>
        <taxon>Pseudomonadati</taxon>
        <taxon>Pseudomonadota</taxon>
        <taxon>Alphaproteobacteria</taxon>
        <taxon>Hyphomicrobiales</taxon>
        <taxon>Methylobacteriaceae</taxon>
        <taxon>Microvirga</taxon>
    </lineage>
</organism>
<dbReference type="Pfam" id="PF00282">
    <property type="entry name" value="Pyridoxal_deC"/>
    <property type="match status" value="1"/>
</dbReference>
<protein>
    <submittedName>
        <fullName evidence="8">Pyridoxal-dependent decarboxylase</fullName>
    </submittedName>
</protein>
<evidence type="ECO:0000256" key="1">
    <source>
        <dbReference type="ARBA" id="ARBA00001933"/>
    </source>
</evidence>
<dbReference type="RefSeq" id="WP_099512248.1">
    <property type="nucleotide sequence ID" value="NZ_CP016616.1"/>
</dbReference>
<dbReference type="PRINTS" id="PR00800">
    <property type="entry name" value="YHDCRBOXLASE"/>
</dbReference>
<proteinExistence type="inferred from homology"/>
<keyword evidence="3" id="KW-0210">Decarboxylase</keyword>
<evidence type="ECO:0000256" key="7">
    <source>
        <dbReference type="RuleBase" id="RU000382"/>
    </source>
</evidence>
<dbReference type="Gene3D" id="3.40.640.10">
    <property type="entry name" value="Type I PLP-dependent aspartate aminotransferase-like (Major domain)"/>
    <property type="match status" value="1"/>
</dbReference>
<evidence type="ECO:0000256" key="6">
    <source>
        <dbReference type="PIRSR" id="PIRSR602129-50"/>
    </source>
</evidence>
<evidence type="ECO:0000256" key="2">
    <source>
        <dbReference type="ARBA" id="ARBA00009533"/>
    </source>
</evidence>
<evidence type="ECO:0000313" key="8">
    <source>
        <dbReference type="EMBL" id="ANY81183.1"/>
    </source>
</evidence>
<name>A0A1B2EMH1_9HYPH</name>
<dbReference type="AlphaFoldDB" id="A0A1B2EMH1"/>
<dbReference type="Gene3D" id="3.90.1150.10">
    <property type="entry name" value="Aspartate Aminotransferase, domain 1"/>
    <property type="match status" value="1"/>
</dbReference>
<dbReference type="GO" id="GO:0016831">
    <property type="term" value="F:carboxy-lyase activity"/>
    <property type="evidence" value="ECO:0007669"/>
    <property type="project" value="UniProtKB-KW"/>
</dbReference>
<comment type="similarity">
    <text evidence="2 7">Belongs to the group II decarboxylase family.</text>
</comment>
<dbReference type="KEGG" id="moc:BB934_25625"/>
<evidence type="ECO:0000256" key="4">
    <source>
        <dbReference type="ARBA" id="ARBA00022898"/>
    </source>
</evidence>
<dbReference type="OrthoDB" id="9803665at2"/>